<name>X1PVQ2_9ZZZZ</name>
<dbReference type="AlphaFoldDB" id="X1PVQ2"/>
<protein>
    <submittedName>
        <fullName evidence="1">Uncharacterized protein</fullName>
    </submittedName>
</protein>
<comment type="caution">
    <text evidence="1">The sequence shown here is derived from an EMBL/GenBank/DDBJ whole genome shotgun (WGS) entry which is preliminary data.</text>
</comment>
<organism evidence="1">
    <name type="scientific">marine sediment metagenome</name>
    <dbReference type="NCBI Taxonomy" id="412755"/>
    <lineage>
        <taxon>unclassified sequences</taxon>
        <taxon>metagenomes</taxon>
        <taxon>ecological metagenomes</taxon>
    </lineage>
</organism>
<dbReference type="EMBL" id="BARV01042094">
    <property type="protein sequence ID" value="GAI46651.1"/>
    <property type="molecule type" value="Genomic_DNA"/>
</dbReference>
<sequence length="79" mass="8491">MRPPEKRRPPVIKKAALYPTLSAIKPPARGPKLVPINTATMRSPIAKGILFLGVEAATRAEAAAIVPLSKPWAKRKAIT</sequence>
<accession>X1PVQ2</accession>
<gene>
    <name evidence="1" type="ORF">S06H3_63457</name>
</gene>
<evidence type="ECO:0000313" key="1">
    <source>
        <dbReference type="EMBL" id="GAI46651.1"/>
    </source>
</evidence>
<proteinExistence type="predicted"/>
<reference evidence="1" key="1">
    <citation type="journal article" date="2014" name="Front. Microbiol.">
        <title>High frequency of phylogenetically diverse reductive dehalogenase-homologous genes in deep subseafloor sedimentary metagenomes.</title>
        <authorList>
            <person name="Kawai M."/>
            <person name="Futagami T."/>
            <person name="Toyoda A."/>
            <person name="Takaki Y."/>
            <person name="Nishi S."/>
            <person name="Hori S."/>
            <person name="Arai W."/>
            <person name="Tsubouchi T."/>
            <person name="Morono Y."/>
            <person name="Uchiyama I."/>
            <person name="Ito T."/>
            <person name="Fujiyama A."/>
            <person name="Inagaki F."/>
            <person name="Takami H."/>
        </authorList>
    </citation>
    <scope>NUCLEOTIDE SEQUENCE</scope>
    <source>
        <strain evidence="1">Expedition CK06-06</strain>
    </source>
</reference>